<keyword evidence="1" id="KW-0732">Signal</keyword>
<accession>N1J961</accession>
<name>N1J961_BLUG1</name>
<feature type="signal peptide" evidence="1">
    <location>
        <begin position="1"/>
        <end position="21"/>
    </location>
</feature>
<gene>
    <name evidence="2" type="ORF">BGHDH14_bghG002872000001001</name>
</gene>
<proteinExistence type="predicted"/>
<feature type="chain" id="PRO_5004107305" evidence="1">
    <location>
        <begin position="22"/>
        <end position="121"/>
    </location>
</feature>
<protein>
    <submittedName>
        <fullName evidence="2">CSEP0374 putative effector protein</fullName>
    </submittedName>
</protein>
<evidence type="ECO:0000313" key="3">
    <source>
        <dbReference type="Proteomes" id="UP000015441"/>
    </source>
</evidence>
<dbReference type="EMBL" id="CAUH01002872">
    <property type="protein sequence ID" value="CCU76681.1"/>
    <property type="molecule type" value="Genomic_DNA"/>
</dbReference>
<dbReference type="Proteomes" id="UP000015441">
    <property type="component" value="Unassembled WGS sequence"/>
</dbReference>
<comment type="caution">
    <text evidence="2">The sequence shown here is derived from an EMBL/GenBank/DDBJ whole genome shotgun (WGS) entry which is preliminary data.</text>
</comment>
<dbReference type="HOGENOM" id="CLU_2037648_0_0_1"/>
<sequence length="121" mass="13629">MKTFQFASIVAGLGFLKPIAADDYFSCGFAQISVENVDRVAGNLWSHELGAFQSSFEGRFPVSLGESEYGELRKFPLLYNGKDWEFGCFMYHVISNREGSYVKLFYEGTKGLEECVIVIPE</sequence>
<dbReference type="AlphaFoldDB" id="N1J961"/>
<dbReference type="InParanoid" id="N1J961"/>
<keyword evidence="3" id="KW-1185">Reference proteome</keyword>
<dbReference type="OrthoDB" id="3607738at2759"/>
<evidence type="ECO:0000256" key="1">
    <source>
        <dbReference type="SAM" id="SignalP"/>
    </source>
</evidence>
<evidence type="ECO:0000313" key="2">
    <source>
        <dbReference type="EMBL" id="CCU76681.1"/>
    </source>
</evidence>
<organism evidence="2 3">
    <name type="scientific">Blumeria graminis f. sp. hordei (strain DH14)</name>
    <name type="common">Barley powdery mildew</name>
    <name type="synonym">Oidium monilioides f. sp. hordei</name>
    <dbReference type="NCBI Taxonomy" id="546991"/>
    <lineage>
        <taxon>Eukaryota</taxon>
        <taxon>Fungi</taxon>
        <taxon>Dikarya</taxon>
        <taxon>Ascomycota</taxon>
        <taxon>Pezizomycotina</taxon>
        <taxon>Leotiomycetes</taxon>
        <taxon>Erysiphales</taxon>
        <taxon>Erysiphaceae</taxon>
        <taxon>Blumeria</taxon>
        <taxon>Blumeria hordei</taxon>
    </lineage>
</organism>
<reference evidence="2 3" key="1">
    <citation type="journal article" date="2010" name="Science">
        <title>Genome expansion and gene loss in powdery mildew fungi reveal tradeoffs in extreme parasitism.</title>
        <authorList>
            <person name="Spanu P.D."/>
            <person name="Abbott J.C."/>
            <person name="Amselem J."/>
            <person name="Burgis T.A."/>
            <person name="Soanes D.M."/>
            <person name="Stueber K."/>
            <person name="Ver Loren van Themaat E."/>
            <person name="Brown J.K.M."/>
            <person name="Butcher S.A."/>
            <person name="Gurr S.J."/>
            <person name="Lebrun M.-H."/>
            <person name="Ridout C.J."/>
            <person name="Schulze-Lefert P."/>
            <person name="Talbot N.J."/>
            <person name="Ahmadinejad N."/>
            <person name="Ametz C."/>
            <person name="Barton G.R."/>
            <person name="Benjdia M."/>
            <person name="Bidzinski P."/>
            <person name="Bindschedler L.V."/>
            <person name="Both M."/>
            <person name="Brewer M.T."/>
            <person name="Cadle-Davidson L."/>
            <person name="Cadle-Davidson M.M."/>
            <person name="Collemare J."/>
            <person name="Cramer R."/>
            <person name="Frenkel O."/>
            <person name="Godfrey D."/>
            <person name="Harriman J."/>
            <person name="Hoede C."/>
            <person name="King B.C."/>
            <person name="Klages S."/>
            <person name="Kleemann J."/>
            <person name="Knoll D."/>
            <person name="Koti P.S."/>
            <person name="Kreplak J."/>
            <person name="Lopez-Ruiz F.J."/>
            <person name="Lu X."/>
            <person name="Maekawa T."/>
            <person name="Mahanil S."/>
            <person name="Micali C."/>
            <person name="Milgroom M.G."/>
            <person name="Montana G."/>
            <person name="Noir S."/>
            <person name="O'Connell R.J."/>
            <person name="Oberhaensli S."/>
            <person name="Parlange F."/>
            <person name="Pedersen C."/>
            <person name="Quesneville H."/>
            <person name="Reinhardt R."/>
            <person name="Rott M."/>
            <person name="Sacristan S."/>
            <person name="Schmidt S.M."/>
            <person name="Schoen M."/>
            <person name="Skamnioti P."/>
            <person name="Sommer H."/>
            <person name="Stephens A."/>
            <person name="Takahara H."/>
            <person name="Thordal-Christensen H."/>
            <person name="Vigouroux M."/>
            <person name="Wessling R."/>
            <person name="Wicker T."/>
            <person name="Panstruga R."/>
        </authorList>
    </citation>
    <scope>NUCLEOTIDE SEQUENCE [LARGE SCALE GENOMIC DNA]</scope>
    <source>
        <strain evidence="2">DH14</strain>
    </source>
</reference>